<name>A0A822YGY9_NELNU</name>
<keyword evidence="1" id="KW-0472">Membrane</keyword>
<accession>A0A822YGY9</accession>
<organism evidence="2 3">
    <name type="scientific">Nelumbo nucifera</name>
    <name type="common">Sacred lotus</name>
    <dbReference type="NCBI Taxonomy" id="4432"/>
    <lineage>
        <taxon>Eukaryota</taxon>
        <taxon>Viridiplantae</taxon>
        <taxon>Streptophyta</taxon>
        <taxon>Embryophyta</taxon>
        <taxon>Tracheophyta</taxon>
        <taxon>Spermatophyta</taxon>
        <taxon>Magnoliopsida</taxon>
        <taxon>Proteales</taxon>
        <taxon>Nelumbonaceae</taxon>
        <taxon>Nelumbo</taxon>
    </lineage>
</organism>
<reference evidence="2 3" key="1">
    <citation type="journal article" date="2020" name="Mol. Biol. Evol.">
        <title>Distinct Expression and Methylation Patterns for Genes with Different Fates following a Single Whole-Genome Duplication in Flowering Plants.</title>
        <authorList>
            <person name="Shi T."/>
            <person name="Rahmani R.S."/>
            <person name="Gugger P.F."/>
            <person name="Wang M."/>
            <person name="Li H."/>
            <person name="Zhang Y."/>
            <person name="Li Z."/>
            <person name="Wang Q."/>
            <person name="Van de Peer Y."/>
            <person name="Marchal K."/>
            <person name="Chen J."/>
        </authorList>
    </citation>
    <scope>NUCLEOTIDE SEQUENCE [LARGE SCALE GENOMIC DNA]</scope>
    <source>
        <tissue evidence="2">Leaf</tissue>
    </source>
</reference>
<comment type="caution">
    <text evidence="2">The sequence shown here is derived from an EMBL/GenBank/DDBJ whole genome shotgun (WGS) entry which is preliminary data.</text>
</comment>
<gene>
    <name evidence="2" type="ORF">HUJ06_010711</name>
</gene>
<protein>
    <submittedName>
        <fullName evidence="2">Uncharacterized protein</fullName>
    </submittedName>
</protein>
<feature type="transmembrane region" description="Helical" evidence="1">
    <location>
        <begin position="17"/>
        <end position="34"/>
    </location>
</feature>
<dbReference type="Proteomes" id="UP000607653">
    <property type="component" value="Unassembled WGS sequence"/>
</dbReference>
<evidence type="ECO:0000313" key="2">
    <source>
        <dbReference type="EMBL" id="DAD31860.1"/>
    </source>
</evidence>
<evidence type="ECO:0000313" key="3">
    <source>
        <dbReference type="Proteomes" id="UP000607653"/>
    </source>
</evidence>
<keyword evidence="1" id="KW-1133">Transmembrane helix</keyword>
<feature type="transmembrane region" description="Helical" evidence="1">
    <location>
        <begin position="41"/>
        <end position="58"/>
    </location>
</feature>
<keyword evidence="1" id="KW-0812">Transmembrane</keyword>
<sequence length="59" mass="6421">MSTVQYLPAGVDHINEIIFFIGTFVASLLGLLVVQRAIVKYGRASIVFSVCTVMAISLF</sequence>
<dbReference type="EMBL" id="DUZY01000003">
    <property type="protein sequence ID" value="DAD31860.1"/>
    <property type="molecule type" value="Genomic_DNA"/>
</dbReference>
<proteinExistence type="predicted"/>
<dbReference type="AlphaFoldDB" id="A0A822YGY9"/>
<evidence type="ECO:0000256" key="1">
    <source>
        <dbReference type="SAM" id="Phobius"/>
    </source>
</evidence>
<keyword evidence="3" id="KW-1185">Reference proteome</keyword>